<dbReference type="Pfam" id="PF05147">
    <property type="entry name" value="LANC_like"/>
    <property type="match status" value="2"/>
</dbReference>
<keyword evidence="3" id="KW-1185">Reference proteome</keyword>
<protein>
    <submittedName>
        <fullName evidence="2">Uncharacterized protein</fullName>
    </submittedName>
</protein>
<feature type="binding site" evidence="1">
    <location>
        <position position="214"/>
    </location>
    <ligand>
        <name>Zn(2+)</name>
        <dbReference type="ChEBI" id="CHEBI:29105"/>
    </ligand>
</feature>
<proteinExistence type="predicted"/>
<dbReference type="GO" id="GO:0005975">
    <property type="term" value="P:carbohydrate metabolic process"/>
    <property type="evidence" value="ECO:0007669"/>
    <property type="project" value="InterPro"/>
</dbReference>
<evidence type="ECO:0000313" key="2">
    <source>
        <dbReference type="EMBL" id="CAH0720806.1"/>
    </source>
</evidence>
<dbReference type="GO" id="GO:0046872">
    <property type="term" value="F:metal ion binding"/>
    <property type="evidence" value="ECO:0007669"/>
    <property type="project" value="UniProtKB-KW"/>
</dbReference>
<reference evidence="2" key="1">
    <citation type="submission" date="2021-12" db="EMBL/GenBank/DDBJ databases">
        <authorList>
            <person name="Martin H S."/>
        </authorList>
    </citation>
    <scope>NUCLEOTIDE SEQUENCE</scope>
</reference>
<dbReference type="PANTHER" id="PTHR12736:SF21">
    <property type="entry name" value="LANC-LIKE PROTEIN 2"/>
    <property type="match status" value="1"/>
</dbReference>
<dbReference type="InterPro" id="IPR012341">
    <property type="entry name" value="6hp_glycosidase-like_sf"/>
</dbReference>
<dbReference type="Proteomes" id="UP000838878">
    <property type="component" value="Chromosome 2"/>
</dbReference>
<dbReference type="SUPFAM" id="SSF158745">
    <property type="entry name" value="LanC-like"/>
    <property type="match status" value="1"/>
</dbReference>
<dbReference type="Gene3D" id="1.50.10.10">
    <property type="match status" value="2"/>
</dbReference>
<dbReference type="InterPro" id="IPR007822">
    <property type="entry name" value="LANC-like"/>
</dbReference>
<dbReference type="CDD" id="cd04794">
    <property type="entry name" value="euk_LANCL"/>
    <property type="match status" value="1"/>
</dbReference>
<dbReference type="GO" id="GO:0031179">
    <property type="term" value="P:peptide modification"/>
    <property type="evidence" value="ECO:0007669"/>
    <property type="project" value="InterPro"/>
</dbReference>
<feature type="binding site" evidence="1">
    <location>
        <position position="167"/>
    </location>
    <ligand>
        <name>Zn(2+)</name>
        <dbReference type="ChEBI" id="CHEBI:29105"/>
    </ligand>
</feature>
<keyword evidence="1" id="KW-0862">Zinc</keyword>
<accession>A0A8J9YAN9</accession>
<dbReference type="OrthoDB" id="10257263at2759"/>
<sequence length="294" mass="33147">MASMEYFENPFKDLSCSATCDILNNTRDSISKQFHDMVEQFKNEKLLFLTNNLKKDIFYDETIYTGSTGLALFYLINSFHGNEACHDTLQMALAYIDISNLKNRRISFICGDAGPLAIATVISYKLGTQRPANLPEYQHLARSQQYPSGNFPSSLGSKSSDRLVQWCHGAPGFVPLCVLANQVFKEEKYLTIAKRCGEVIWHRGLCSKGYSICHGVSGNAYAFLELYKATKKSIHLYRACCFMEWCMSARAGSELRRPDRPACLFEGLLGRIYLAADILHPLHAKFPAMCLQND</sequence>
<evidence type="ECO:0000256" key="1">
    <source>
        <dbReference type="PIRSR" id="PIRSR607822-1"/>
    </source>
</evidence>
<feature type="binding site" evidence="1">
    <location>
        <position position="213"/>
    </location>
    <ligand>
        <name>Zn(2+)</name>
        <dbReference type="ChEBI" id="CHEBI:29105"/>
    </ligand>
</feature>
<gene>
    <name evidence="2" type="ORF">BINO364_LOCUS6987</name>
</gene>
<feature type="non-terminal residue" evidence="2">
    <location>
        <position position="294"/>
    </location>
</feature>
<organism evidence="2 3">
    <name type="scientific">Brenthis ino</name>
    <name type="common">lesser marbled fritillary</name>
    <dbReference type="NCBI Taxonomy" id="405034"/>
    <lineage>
        <taxon>Eukaryota</taxon>
        <taxon>Metazoa</taxon>
        <taxon>Ecdysozoa</taxon>
        <taxon>Arthropoda</taxon>
        <taxon>Hexapoda</taxon>
        <taxon>Insecta</taxon>
        <taxon>Pterygota</taxon>
        <taxon>Neoptera</taxon>
        <taxon>Endopterygota</taxon>
        <taxon>Lepidoptera</taxon>
        <taxon>Glossata</taxon>
        <taxon>Ditrysia</taxon>
        <taxon>Papilionoidea</taxon>
        <taxon>Nymphalidae</taxon>
        <taxon>Heliconiinae</taxon>
        <taxon>Argynnini</taxon>
        <taxon>Brenthis</taxon>
    </lineage>
</organism>
<dbReference type="PANTHER" id="PTHR12736">
    <property type="entry name" value="LANC-LIKE PROTEIN"/>
    <property type="match status" value="1"/>
</dbReference>
<dbReference type="EMBL" id="OV170222">
    <property type="protein sequence ID" value="CAH0720806.1"/>
    <property type="molecule type" value="Genomic_DNA"/>
</dbReference>
<dbReference type="GO" id="GO:0005886">
    <property type="term" value="C:plasma membrane"/>
    <property type="evidence" value="ECO:0007669"/>
    <property type="project" value="TreeGrafter"/>
</dbReference>
<keyword evidence="1" id="KW-0479">Metal-binding</keyword>
<evidence type="ECO:0000313" key="3">
    <source>
        <dbReference type="Proteomes" id="UP000838878"/>
    </source>
</evidence>
<dbReference type="SMART" id="SM01260">
    <property type="entry name" value="LANC_like"/>
    <property type="match status" value="1"/>
</dbReference>
<dbReference type="AlphaFoldDB" id="A0A8J9YAN9"/>
<dbReference type="PRINTS" id="PR01950">
    <property type="entry name" value="LANCSUPER"/>
</dbReference>
<name>A0A8J9YAN9_9NEOP</name>